<comment type="caution">
    <text evidence="1">The sequence shown here is derived from an EMBL/GenBank/DDBJ whole genome shotgun (WGS) entry which is preliminary data.</text>
</comment>
<proteinExistence type="predicted"/>
<protein>
    <submittedName>
        <fullName evidence="1">Uncharacterized protein</fullName>
    </submittedName>
</protein>
<dbReference type="EMBL" id="BARS01002471">
    <property type="protein sequence ID" value="GAF85450.1"/>
    <property type="molecule type" value="Genomic_DNA"/>
</dbReference>
<name>X0UAF6_9ZZZZ</name>
<dbReference type="AlphaFoldDB" id="X0UAF6"/>
<reference evidence="1" key="1">
    <citation type="journal article" date="2014" name="Front. Microbiol.">
        <title>High frequency of phylogenetically diverse reductive dehalogenase-homologous genes in deep subseafloor sedimentary metagenomes.</title>
        <authorList>
            <person name="Kawai M."/>
            <person name="Futagami T."/>
            <person name="Toyoda A."/>
            <person name="Takaki Y."/>
            <person name="Nishi S."/>
            <person name="Hori S."/>
            <person name="Arai W."/>
            <person name="Tsubouchi T."/>
            <person name="Morono Y."/>
            <person name="Uchiyama I."/>
            <person name="Ito T."/>
            <person name="Fujiyama A."/>
            <person name="Inagaki F."/>
            <person name="Takami H."/>
        </authorList>
    </citation>
    <scope>NUCLEOTIDE SEQUENCE</scope>
    <source>
        <strain evidence="1">Expedition CK06-06</strain>
    </source>
</reference>
<accession>X0UAF6</accession>
<organism evidence="1">
    <name type="scientific">marine sediment metagenome</name>
    <dbReference type="NCBI Taxonomy" id="412755"/>
    <lineage>
        <taxon>unclassified sequences</taxon>
        <taxon>metagenomes</taxon>
        <taxon>ecological metagenomes</taxon>
    </lineage>
</organism>
<evidence type="ECO:0000313" key="1">
    <source>
        <dbReference type="EMBL" id="GAF85450.1"/>
    </source>
</evidence>
<gene>
    <name evidence="1" type="ORF">S01H1_04703</name>
</gene>
<feature type="non-terminal residue" evidence="1">
    <location>
        <position position="1"/>
    </location>
</feature>
<sequence>APINGALVEVTNGQKATTGDDGLATLKFAGLGVHMITVMAQDRAPATLSVTMPMDMGKTLTARLGMPVDMSVSINVNIAGAFAGMMMANVYPVLFQSLFTAYGYNLELVPYEASEWTDWNFRSEGDDEPSVMKKAFLTKLDNQQEWWQMQLYGEEKNETMIMEVLFSEGRQSLRRMRQKTGDEAPQEVPVTEGWYTPPMNLTPESIEGAVKEKGTEVTVPAGSFKADLLEFAAMGTGTIRLWRSGGVPGGVVRTQLVDPSGETIWTSELKAHGTGAKTALNSY</sequence>